<organism evidence="1 2">
    <name type="scientific">Sorghum bicolor</name>
    <name type="common">Sorghum</name>
    <name type="synonym">Sorghum vulgare</name>
    <dbReference type="NCBI Taxonomy" id="4558"/>
    <lineage>
        <taxon>Eukaryota</taxon>
        <taxon>Viridiplantae</taxon>
        <taxon>Streptophyta</taxon>
        <taxon>Embryophyta</taxon>
        <taxon>Tracheophyta</taxon>
        <taxon>Spermatophyta</taxon>
        <taxon>Magnoliopsida</taxon>
        <taxon>Liliopsida</taxon>
        <taxon>Poales</taxon>
        <taxon>Poaceae</taxon>
        <taxon>PACMAD clade</taxon>
        <taxon>Panicoideae</taxon>
        <taxon>Andropogonodae</taxon>
        <taxon>Andropogoneae</taxon>
        <taxon>Sorghinae</taxon>
        <taxon>Sorghum</taxon>
    </lineage>
</organism>
<reference evidence="1" key="2">
    <citation type="submission" date="2020-10" db="EMBL/GenBank/DDBJ databases">
        <authorList>
            <person name="Cooper E.A."/>
            <person name="Brenton Z.W."/>
            <person name="Flinn B.S."/>
            <person name="Jenkins J."/>
            <person name="Shu S."/>
            <person name="Flowers D."/>
            <person name="Luo F."/>
            <person name="Wang Y."/>
            <person name="Xia P."/>
            <person name="Barry K."/>
            <person name="Daum C."/>
            <person name="Lipzen A."/>
            <person name="Yoshinaga Y."/>
            <person name="Schmutz J."/>
            <person name="Saski C."/>
            <person name="Vermerris W."/>
            <person name="Kresovich S."/>
        </authorList>
    </citation>
    <scope>NUCLEOTIDE SEQUENCE</scope>
</reference>
<name>A0A921U7U3_SORBI</name>
<sequence length="110" mass="12618">MHGGGTLFFFLLRRQQTLVHSLGTFDEKLLLRLERQAVFNQISDARCGTGSILIEYGSVLVVDDMIKCSQHYGCKMAALCFLPFGPDNRYRLEFDEKLLTWLEANSNHIF</sequence>
<dbReference type="AlphaFoldDB" id="A0A921U7U3"/>
<gene>
    <name evidence="1" type="ORF">BDA96_08G175700</name>
</gene>
<dbReference type="EMBL" id="CM027687">
    <property type="protein sequence ID" value="KAG0521608.1"/>
    <property type="molecule type" value="Genomic_DNA"/>
</dbReference>
<protein>
    <submittedName>
        <fullName evidence="1">Uncharacterized protein</fullName>
    </submittedName>
</protein>
<dbReference type="Proteomes" id="UP000807115">
    <property type="component" value="Chromosome 8"/>
</dbReference>
<accession>A0A921U7U3</accession>
<reference evidence="1" key="1">
    <citation type="journal article" date="2019" name="BMC Genomics">
        <title>A new reference genome for Sorghum bicolor reveals high levels of sequence similarity between sweet and grain genotypes: implications for the genetics of sugar metabolism.</title>
        <authorList>
            <person name="Cooper E.A."/>
            <person name="Brenton Z.W."/>
            <person name="Flinn B.S."/>
            <person name="Jenkins J."/>
            <person name="Shu S."/>
            <person name="Flowers D."/>
            <person name="Luo F."/>
            <person name="Wang Y."/>
            <person name="Xia P."/>
            <person name="Barry K."/>
            <person name="Daum C."/>
            <person name="Lipzen A."/>
            <person name="Yoshinaga Y."/>
            <person name="Schmutz J."/>
            <person name="Saski C."/>
            <person name="Vermerris W."/>
            <person name="Kresovich S."/>
        </authorList>
    </citation>
    <scope>NUCLEOTIDE SEQUENCE</scope>
</reference>
<proteinExistence type="predicted"/>
<evidence type="ECO:0000313" key="2">
    <source>
        <dbReference type="Proteomes" id="UP000807115"/>
    </source>
</evidence>
<comment type="caution">
    <text evidence="1">The sequence shown here is derived from an EMBL/GenBank/DDBJ whole genome shotgun (WGS) entry which is preliminary data.</text>
</comment>
<evidence type="ECO:0000313" key="1">
    <source>
        <dbReference type="EMBL" id="KAG0521608.1"/>
    </source>
</evidence>